<evidence type="ECO:0000313" key="4">
    <source>
        <dbReference type="Proteomes" id="UP000663829"/>
    </source>
</evidence>
<dbReference type="EMBL" id="CAJOBC010127221">
    <property type="protein sequence ID" value="CAF4599640.1"/>
    <property type="molecule type" value="Genomic_DNA"/>
</dbReference>
<name>A0A816F3D6_9BILA</name>
<dbReference type="AlphaFoldDB" id="A0A816F3D6"/>
<organism evidence="2 4">
    <name type="scientific">Didymodactylos carnosus</name>
    <dbReference type="NCBI Taxonomy" id="1234261"/>
    <lineage>
        <taxon>Eukaryota</taxon>
        <taxon>Metazoa</taxon>
        <taxon>Spiralia</taxon>
        <taxon>Gnathifera</taxon>
        <taxon>Rotifera</taxon>
        <taxon>Eurotatoria</taxon>
        <taxon>Bdelloidea</taxon>
        <taxon>Philodinida</taxon>
        <taxon>Philodinidae</taxon>
        <taxon>Didymodactylos</taxon>
    </lineage>
</organism>
<feature type="non-terminal residue" evidence="2">
    <location>
        <position position="1"/>
    </location>
</feature>
<accession>A0A816F3D6</accession>
<gene>
    <name evidence="2" type="ORF">GPM918_LOCUS45847</name>
    <name evidence="3" type="ORF">SRO942_LOCUS48816</name>
</gene>
<keyword evidence="4" id="KW-1185">Reference proteome</keyword>
<evidence type="ECO:0000313" key="2">
    <source>
        <dbReference type="EMBL" id="CAF1657856.1"/>
    </source>
</evidence>
<feature type="region of interest" description="Disordered" evidence="1">
    <location>
        <begin position="1"/>
        <end position="33"/>
    </location>
</feature>
<protein>
    <submittedName>
        <fullName evidence="2">Uncharacterized protein</fullName>
    </submittedName>
</protein>
<dbReference type="Proteomes" id="UP000663829">
    <property type="component" value="Unassembled WGS sequence"/>
</dbReference>
<dbReference type="Proteomes" id="UP000681722">
    <property type="component" value="Unassembled WGS sequence"/>
</dbReference>
<reference evidence="2" key="1">
    <citation type="submission" date="2021-02" db="EMBL/GenBank/DDBJ databases">
        <authorList>
            <person name="Nowell W R."/>
        </authorList>
    </citation>
    <scope>NUCLEOTIDE SEQUENCE</scope>
</reference>
<evidence type="ECO:0000256" key="1">
    <source>
        <dbReference type="SAM" id="MobiDB-lite"/>
    </source>
</evidence>
<evidence type="ECO:0000313" key="3">
    <source>
        <dbReference type="EMBL" id="CAF4599640.1"/>
    </source>
</evidence>
<proteinExistence type="predicted"/>
<dbReference type="EMBL" id="CAJNOQ010054427">
    <property type="protein sequence ID" value="CAF1657856.1"/>
    <property type="molecule type" value="Genomic_DNA"/>
</dbReference>
<sequence length="33" mass="3817">GINEGIATTVKQTEQLQKNDKTEQHITTNHLYY</sequence>
<comment type="caution">
    <text evidence="2">The sequence shown here is derived from an EMBL/GenBank/DDBJ whole genome shotgun (WGS) entry which is preliminary data.</text>
</comment>